<name>A0A7K0DE32_9NOCA</name>
<sequence>MRRATAVASSAASHASLFDQLMERAERVQVMGFDDAGAEAYEAANEVVVGLCDRLIAVWDGESGSVAVPAVLSRWRVSAVCR</sequence>
<accession>A0A7K0DE32</accession>
<proteinExistence type="predicted"/>
<reference evidence="1 2" key="1">
    <citation type="submission" date="2019-10" db="EMBL/GenBank/DDBJ databases">
        <title>Nocardia macrotermitis sp. nov. and Nocardia aurantia sp. nov., isolated from the gut of fungus growing-termite Macrotermes natalensis.</title>
        <authorList>
            <person name="Benndorf R."/>
            <person name="Schwitalla J."/>
            <person name="Martin K."/>
            <person name="De Beer W."/>
            <person name="Kaster A.-K."/>
            <person name="Vollmers J."/>
            <person name="Poulsen M."/>
            <person name="Beemelmanns C."/>
        </authorList>
    </citation>
    <scope>NUCLEOTIDE SEQUENCE [LARGE SCALE GENOMIC DNA]</scope>
    <source>
        <strain evidence="1 2">RB20</strain>
    </source>
</reference>
<dbReference type="EMBL" id="WEGK01000026">
    <property type="protein sequence ID" value="MQY24065.1"/>
    <property type="molecule type" value="Genomic_DNA"/>
</dbReference>
<keyword evidence="2" id="KW-1185">Reference proteome</keyword>
<evidence type="ECO:0000313" key="1">
    <source>
        <dbReference type="EMBL" id="MQY24065.1"/>
    </source>
</evidence>
<comment type="caution">
    <text evidence="1">The sequence shown here is derived from an EMBL/GenBank/DDBJ whole genome shotgun (WGS) entry which is preliminary data.</text>
</comment>
<dbReference type="Gene3D" id="3.40.50.450">
    <property type="match status" value="1"/>
</dbReference>
<dbReference type="Proteomes" id="UP000438448">
    <property type="component" value="Unassembled WGS sequence"/>
</dbReference>
<organism evidence="1 2">
    <name type="scientific">Nocardia macrotermitis</name>
    <dbReference type="NCBI Taxonomy" id="2585198"/>
    <lineage>
        <taxon>Bacteria</taxon>
        <taxon>Bacillati</taxon>
        <taxon>Actinomycetota</taxon>
        <taxon>Actinomycetes</taxon>
        <taxon>Mycobacteriales</taxon>
        <taxon>Nocardiaceae</taxon>
        <taxon>Nocardia</taxon>
    </lineage>
</organism>
<evidence type="ECO:0000313" key="2">
    <source>
        <dbReference type="Proteomes" id="UP000438448"/>
    </source>
</evidence>
<gene>
    <name evidence="1" type="ORF">NRB20_71980</name>
</gene>
<protein>
    <submittedName>
        <fullName evidence="1">Uncharacterized protein</fullName>
    </submittedName>
</protein>
<dbReference type="AlphaFoldDB" id="A0A7K0DE32"/>